<gene>
    <name evidence="2" type="ORF">QYE76_003877</name>
</gene>
<dbReference type="PANTHER" id="PTHR47481:SF10">
    <property type="entry name" value="COPIA-LIKE POLYPROTEIN_RETROTRANSPOSON"/>
    <property type="match status" value="1"/>
</dbReference>
<evidence type="ECO:0000256" key="1">
    <source>
        <dbReference type="SAM" id="MobiDB-lite"/>
    </source>
</evidence>
<proteinExistence type="predicted"/>
<evidence type="ECO:0000313" key="3">
    <source>
        <dbReference type="Proteomes" id="UP001231189"/>
    </source>
</evidence>
<feature type="compositionally biased region" description="Low complexity" evidence="1">
    <location>
        <begin position="1"/>
        <end position="23"/>
    </location>
</feature>
<feature type="compositionally biased region" description="Low complexity" evidence="1">
    <location>
        <begin position="494"/>
        <end position="506"/>
    </location>
</feature>
<dbReference type="Proteomes" id="UP001231189">
    <property type="component" value="Unassembled WGS sequence"/>
</dbReference>
<reference evidence="2" key="1">
    <citation type="submission" date="2023-07" db="EMBL/GenBank/DDBJ databases">
        <title>A chromosome-level genome assembly of Lolium multiflorum.</title>
        <authorList>
            <person name="Chen Y."/>
            <person name="Copetti D."/>
            <person name="Kolliker R."/>
            <person name="Studer B."/>
        </authorList>
    </citation>
    <scope>NUCLEOTIDE SEQUENCE</scope>
    <source>
        <strain evidence="2">02402/16</strain>
        <tissue evidence="2">Leaf</tissue>
    </source>
</reference>
<protein>
    <submittedName>
        <fullName evidence="2">Uncharacterized protein</fullName>
    </submittedName>
</protein>
<feature type="compositionally biased region" description="Low complexity" evidence="1">
    <location>
        <begin position="291"/>
        <end position="303"/>
    </location>
</feature>
<sequence>MADTSSSSTSASMPATSSFSAPTLDTDPRTPLHARPTMPRAPPTPHASDRLNFDGFAENLPLIQPSSNLPPLIFPSQIPNPTYSHPILGVNIQTYVKFQVNVADVNFSKWRQILKLLLTMYSVMDHVTEGAAPRDPDAGWRAVDIHLSLWFMTTLTEDLHRLVQGSDGSALSTWTRLHNFFLNNQTSRYLYLSKAFRNTPRGDMTVATYASKLQSIADDLDAIGRPVDDRDLALQFLDGLGKGYKLQAEILKGNLPSFADCCSRIQLAEIDNDDAPAQVYAAHGHPGGSGSAHHGGNHSNSASRAPGVSPNYRGNNPIPGYRPGGGSGGSPQQDGRGRGRGYPGGHGGATPNTGRGFDYGGRGRGSTSQEPWVGYFAPMGAPFPPARSPWSASWTAPNAAGVLGSRPGPHSQAYHAVPSGPSSSSSPAYAAPAPSATRTTPAACPSTSPTPHATPPWTLTTSSSPTVRVPSSQSPRGPPASPAAPPSHCDLSAPQPTSPNHTSPHHPALPPNAISVEPPANHHPMVTRDWAGCPDTRKSTSRYCVFLGSNLVSWSSRRQNTVSRSSAEAEYRAVANCIAESCWLRQLLCELHHPPTRATVVYCDNISAMYMSSNPVQH</sequence>
<feature type="region of interest" description="Disordered" evidence="1">
    <location>
        <begin position="401"/>
        <end position="523"/>
    </location>
</feature>
<accession>A0AAD8RS61</accession>
<comment type="caution">
    <text evidence="2">The sequence shown here is derived from an EMBL/GenBank/DDBJ whole genome shotgun (WGS) entry which is preliminary data.</text>
</comment>
<dbReference type="PANTHER" id="PTHR47481">
    <property type="match status" value="1"/>
</dbReference>
<dbReference type="AlphaFoldDB" id="A0AAD8RS61"/>
<feature type="region of interest" description="Disordered" evidence="1">
    <location>
        <begin position="1"/>
        <end position="51"/>
    </location>
</feature>
<dbReference type="Pfam" id="PF14223">
    <property type="entry name" value="Retrotran_gag_2"/>
    <property type="match status" value="1"/>
</dbReference>
<feature type="region of interest" description="Disordered" evidence="1">
    <location>
        <begin position="278"/>
        <end position="371"/>
    </location>
</feature>
<feature type="compositionally biased region" description="Pro residues" evidence="1">
    <location>
        <begin position="476"/>
        <end position="485"/>
    </location>
</feature>
<evidence type="ECO:0000313" key="2">
    <source>
        <dbReference type="EMBL" id="KAK1629562.1"/>
    </source>
</evidence>
<feature type="compositionally biased region" description="Low complexity" evidence="1">
    <location>
        <begin position="416"/>
        <end position="475"/>
    </location>
</feature>
<dbReference type="CDD" id="cd09272">
    <property type="entry name" value="RNase_HI_RT_Ty1"/>
    <property type="match status" value="1"/>
</dbReference>
<keyword evidence="3" id="KW-1185">Reference proteome</keyword>
<name>A0AAD8RS61_LOLMU</name>
<organism evidence="2 3">
    <name type="scientific">Lolium multiflorum</name>
    <name type="common">Italian ryegrass</name>
    <name type="synonym">Lolium perenne subsp. multiflorum</name>
    <dbReference type="NCBI Taxonomy" id="4521"/>
    <lineage>
        <taxon>Eukaryota</taxon>
        <taxon>Viridiplantae</taxon>
        <taxon>Streptophyta</taxon>
        <taxon>Embryophyta</taxon>
        <taxon>Tracheophyta</taxon>
        <taxon>Spermatophyta</taxon>
        <taxon>Magnoliopsida</taxon>
        <taxon>Liliopsida</taxon>
        <taxon>Poales</taxon>
        <taxon>Poaceae</taxon>
        <taxon>BOP clade</taxon>
        <taxon>Pooideae</taxon>
        <taxon>Poodae</taxon>
        <taxon>Poeae</taxon>
        <taxon>Poeae Chloroplast Group 2 (Poeae type)</taxon>
        <taxon>Loliodinae</taxon>
        <taxon>Loliinae</taxon>
        <taxon>Lolium</taxon>
    </lineage>
</organism>
<dbReference type="EMBL" id="JAUUTY010000005">
    <property type="protein sequence ID" value="KAK1629562.1"/>
    <property type="molecule type" value="Genomic_DNA"/>
</dbReference>